<organism evidence="2 3">
    <name type="scientific">Rhipicephalus microplus</name>
    <name type="common">Cattle tick</name>
    <name type="synonym">Boophilus microplus</name>
    <dbReference type="NCBI Taxonomy" id="6941"/>
    <lineage>
        <taxon>Eukaryota</taxon>
        <taxon>Metazoa</taxon>
        <taxon>Ecdysozoa</taxon>
        <taxon>Arthropoda</taxon>
        <taxon>Chelicerata</taxon>
        <taxon>Arachnida</taxon>
        <taxon>Acari</taxon>
        <taxon>Parasitiformes</taxon>
        <taxon>Ixodida</taxon>
        <taxon>Ixodoidea</taxon>
        <taxon>Ixodidae</taxon>
        <taxon>Rhipicephalinae</taxon>
        <taxon>Rhipicephalus</taxon>
        <taxon>Boophilus</taxon>
    </lineage>
</organism>
<dbReference type="PANTHER" id="PTHR18929:SF240">
    <property type="entry name" value="PROTEIN DISULFIDE-ISOMERASE"/>
    <property type="match status" value="1"/>
</dbReference>
<dbReference type="GO" id="GO:0006457">
    <property type="term" value="P:protein folding"/>
    <property type="evidence" value="ECO:0007669"/>
    <property type="project" value="TreeGrafter"/>
</dbReference>
<name>A0A9J6ER93_RHIMP</name>
<evidence type="ECO:0000256" key="1">
    <source>
        <dbReference type="ARBA" id="ARBA00006347"/>
    </source>
</evidence>
<comment type="caution">
    <text evidence="2">The sequence shown here is derived from an EMBL/GenBank/DDBJ whole genome shotgun (WGS) entry which is preliminary data.</text>
</comment>
<keyword evidence="3" id="KW-1185">Reference proteome</keyword>
<dbReference type="Gene3D" id="3.40.30.10">
    <property type="entry name" value="Glutaredoxin"/>
    <property type="match status" value="1"/>
</dbReference>
<dbReference type="GO" id="GO:0034976">
    <property type="term" value="P:response to endoplasmic reticulum stress"/>
    <property type="evidence" value="ECO:0007669"/>
    <property type="project" value="TreeGrafter"/>
</dbReference>
<dbReference type="SUPFAM" id="SSF52833">
    <property type="entry name" value="Thioredoxin-like"/>
    <property type="match status" value="1"/>
</dbReference>
<dbReference type="GO" id="GO:0003756">
    <property type="term" value="F:protein disulfide isomerase activity"/>
    <property type="evidence" value="ECO:0007669"/>
    <property type="project" value="TreeGrafter"/>
</dbReference>
<dbReference type="GO" id="GO:0005783">
    <property type="term" value="C:endoplasmic reticulum"/>
    <property type="evidence" value="ECO:0007669"/>
    <property type="project" value="TreeGrafter"/>
</dbReference>
<reference evidence="2" key="1">
    <citation type="journal article" date="2020" name="Cell">
        <title>Large-Scale Comparative Analyses of Tick Genomes Elucidate Their Genetic Diversity and Vector Capacities.</title>
        <authorList>
            <consortium name="Tick Genome and Microbiome Consortium (TIGMIC)"/>
            <person name="Jia N."/>
            <person name="Wang J."/>
            <person name="Shi W."/>
            <person name="Du L."/>
            <person name="Sun Y."/>
            <person name="Zhan W."/>
            <person name="Jiang J.F."/>
            <person name="Wang Q."/>
            <person name="Zhang B."/>
            <person name="Ji P."/>
            <person name="Bell-Sakyi L."/>
            <person name="Cui X.M."/>
            <person name="Yuan T.T."/>
            <person name="Jiang B.G."/>
            <person name="Yang W.F."/>
            <person name="Lam T.T."/>
            <person name="Chang Q.C."/>
            <person name="Ding S.J."/>
            <person name="Wang X.J."/>
            <person name="Zhu J.G."/>
            <person name="Ruan X.D."/>
            <person name="Zhao L."/>
            <person name="Wei J.T."/>
            <person name="Ye R.Z."/>
            <person name="Que T.C."/>
            <person name="Du C.H."/>
            <person name="Zhou Y.H."/>
            <person name="Cheng J.X."/>
            <person name="Dai P.F."/>
            <person name="Guo W.B."/>
            <person name="Han X.H."/>
            <person name="Huang E.J."/>
            <person name="Li L.F."/>
            <person name="Wei W."/>
            <person name="Gao Y.C."/>
            <person name="Liu J.Z."/>
            <person name="Shao H.Z."/>
            <person name="Wang X."/>
            <person name="Wang C.C."/>
            <person name="Yang T.C."/>
            <person name="Huo Q.B."/>
            <person name="Li W."/>
            <person name="Chen H.Y."/>
            <person name="Chen S.E."/>
            <person name="Zhou L.G."/>
            <person name="Ni X.B."/>
            <person name="Tian J.H."/>
            <person name="Sheng Y."/>
            <person name="Liu T."/>
            <person name="Pan Y.S."/>
            <person name="Xia L.Y."/>
            <person name="Li J."/>
            <person name="Zhao F."/>
            <person name="Cao W.C."/>
        </authorList>
    </citation>
    <scope>NUCLEOTIDE SEQUENCE</scope>
    <source>
        <strain evidence="2">Rmic-2018</strain>
    </source>
</reference>
<dbReference type="CDD" id="cd02982">
    <property type="entry name" value="PDI_b'_family"/>
    <property type="match status" value="1"/>
</dbReference>
<reference evidence="2" key="2">
    <citation type="submission" date="2021-09" db="EMBL/GenBank/DDBJ databases">
        <authorList>
            <person name="Jia N."/>
            <person name="Wang J."/>
            <person name="Shi W."/>
            <person name="Du L."/>
            <person name="Sun Y."/>
            <person name="Zhan W."/>
            <person name="Jiang J."/>
            <person name="Wang Q."/>
            <person name="Zhang B."/>
            <person name="Ji P."/>
            <person name="Sakyi L.B."/>
            <person name="Cui X."/>
            <person name="Yuan T."/>
            <person name="Jiang B."/>
            <person name="Yang W."/>
            <person name="Lam T.T.-Y."/>
            <person name="Chang Q."/>
            <person name="Ding S."/>
            <person name="Wang X."/>
            <person name="Zhu J."/>
            <person name="Ruan X."/>
            <person name="Zhao L."/>
            <person name="Wei J."/>
            <person name="Que T."/>
            <person name="Du C."/>
            <person name="Cheng J."/>
            <person name="Dai P."/>
            <person name="Han X."/>
            <person name="Huang E."/>
            <person name="Gao Y."/>
            <person name="Liu J."/>
            <person name="Shao H."/>
            <person name="Ye R."/>
            <person name="Li L."/>
            <person name="Wei W."/>
            <person name="Wang X."/>
            <person name="Wang C."/>
            <person name="Huo Q."/>
            <person name="Li W."/>
            <person name="Guo W."/>
            <person name="Chen H."/>
            <person name="Chen S."/>
            <person name="Zhou L."/>
            <person name="Zhou L."/>
            <person name="Ni X."/>
            <person name="Tian J."/>
            <person name="Zhou Y."/>
            <person name="Sheng Y."/>
            <person name="Liu T."/>
            <person name="Pan Y."/>
            <person name="Xia L."/>
            <person name="Li J."/>
            <person name="Zhao F."/>
            <person name="Cao W."/>
        </authorList>
    </citation>
    <scope>NUCLEOTIDE SEQUENCE</scope>
    <source>
        <strain evidence="2">Rmic-2018</strain>
        <tissue evidence="2">Larvae</tissue>
    </source>
</reference>
<protein>
    <submittedName>
        <fullName evidence="2">Uncharacterized protein</fullName>
    </submittedName>
</protein>
<dbReference type="VEuPathDB" id="VectorBase:LOC119179095"/>
<dbReference type="Proteomes" id="UP000821866">
    <property type="component" value="Chromosome 10"/>
</dbReference>
<sequence>MRKANPVGQSFAVVVLGDRRQKNINDVLSGPIPLYSLLFYSKNSADMKEVLENFREAAAAFRHQVVFVTINVDQETFSMILKYFSIWQDDVRTMRFAEHNGVRSVTRFMPETDSLETKDIETFVEGMLHGSIKDEPWLPDLTNSTFHRAKVVVQENFDEVVFDKTKDVLVLFTRPGAPSVII</sequence>
<evidence type="ECO:0000313" key="2">
    <source>
        <dbReference type="EMBL" id="KAH8036922.1"/>
    </source>
</evidence>
<dbReference type="Pfam" id="PF13848">
    <property type="entry name" value="Thioredoxin_6"/>
    <property type="match status" value="1"/>
</dbReference>
<proteinExistence type="inferred from homology"/>
<dbReference type="EMBL" id="JABSTU010000002">
    <property type="protein sequence ID" value="KAH8036922.1"/>
    <property type="molecule type" value="Genomic_DNA"/>
</dbReference>
<dbReference type="PANTHER" id="PTHR18929">
    <property type="entry name" value="PROTEIN DISULFIDE ISOMERASE"/>
    <property type="match status" value="1"/>
</dbReference>
<dbReference type="InterPro" id="IPR036249">
    <property type="entry name" value="Thioredoxin-like_sf"/>
</dbReference>
<comment type="similarity">
    <text evidence="1">Belongs to the protein disulfide isomerase family.</text>
</comment>
<gene>
    <name evidence="2" type="ORF">HPB51_007300</name>
</gene>
<evidence type="ECO:0000313" key="3">
    <source>
        <dbReference type="Proteomes" id="UP000821866"/>
    </source>
</evidence>
<dbReference type="AlphaFoldDB" id="A0A9J6ER93"/>
<accession>A0A9J6ER93</accession>